<proteinExistence type="predicted"/>
<dbReference type="Gene3D" id="3.40.50.2000">
    <property type="entry name" value="Glycogen Phosphorylase B"/>
    <property type="match status" value="2"/>
</dbReference>
<evidence type="ECO:0000313" key="1">
    <source>
        <dbReference type="EMBL" id="MFC4065150.1"/>
    </source>
</evidence>
<comment type="caution">
    <text evidence="1">The sequence shown here is derived from an EMBL/GenBank/DDBJ whole genome shotgun (WGS) entry which is preliminary data.</text>
</comment>
<reference evidence="2" key="1">
    <citation type="journal article" date="2019" name="Int. J. Syst. Evol. Microbiol.">
        <title>The Global Catalogue of Microorganisms (GCM) 10K type strain sequencing project: providing services to taxonomists for standard genome sequencing and annotation.</title>
        <authorList>
            <consortium name="The Broad Institute Genomics Platform"/>
            <consortium name="The Broad Institute Genome Sequencing Center for Infectious Disease"/>
            <person name="Wu L."/>
            <person name="Ma J."/>
        </authorList>
    </citation>
    <scope>NUCLEOTIDE SEQUENCE [LARGE SCALE GENOMIC DNA]</scope>
    <source>
        <strain evidence="2">TBRC 5832</strain>
    </source>
</reference>
<dbReference type="Pfam" id="PF13692">
    <property type="entry name" value="Glyco_trans_1_4"/>
    <property type="match status" value="1"/>
</dbReference>
<keyword evidence="2" id="KW-1185">Reference proteome</keyword>
<dbReference type="PANTHER" id="PTHR12526">
    <property type="entry name" value="GLYCOSYLTRANSFERASE"/>
    <property type="match status" value="1"/>
</dbReference>
<gene>
    <name evidence="1" type="ORF">ACFO0C_09415</name>
</gene>
<accession>A0ABV8IMN6</accession>
<evidence type="ECO:0000313" key="2">
    <source>
        <dbReference type="Proteomes" id="UP001595867"/>
    </source>
</evidence>
<dbReference type="RefSeq" id="WP_378066182.1">
    <property type="nucleotide sequence ID" value="NZ_JBHSBL010000007.1"/>
</dbReference>
<dbReference type="SUPFAM" id="SSF53756">
    <property type="entry name" value="UDP-Glycosyltransferase/glycogen phosphorylase"/>
    <property type="match status" value="1"/>
</dbReference>
<dbReference type="PANTHER" id="PTHR12526:SF600">
    <property type="entry name" value="GLYCOSYL TRANSFERASE GROUP 1"/>
    <property type="match status" value="1"/>
</dbReference>
<protein>
    <submittedName>
        <fullName evidence="1">Glycosyltransferase</fullName>
    </submittedName>
</protein>
<dbReference type="Proteomes" id="UP001595867">
    <property type="component" value="Unassembled WGS sequence"/>
</dbReference>
<dbReference type="CDD" id="cd03801">
    <property type="entry name" value="GT4_PimA-like"/>
    <property type="match status" value="1"/>
</dbReference>
<name>A0ABV8IMN6_9ACTN</name>
<sequence>MKILFVAPWMPSTYRPRSLAFLEILAEEHEVAFLALTHDDNEVREAEALPVANRSLVPNTKAGAMVRSLRSLVTGQSLQTGYADPGGLRAELRRMLDEWKPDVVHLNVFRTAHLVEECGDVPVVIDLDEFRSEYYEQLAETGSNLAWRALGRVEQRRMKAREDKLVDMRVPIILSAPDLSGQERPGTYVVRSICDFPLQPHTAQAPTVLFVGRLSYEANIEGLMWFVRDCWPGIRQAVPDARLRIVGQDPPRSVKALVGNGIELVANAPRIEPHYGDATVAIAPIFRGTGIQMKLIQALSAGVPTVTSAMVAARAGVRDGEHVRTAEDPQGWIAATAELLTSPRERERLAVNGREWAVANHSSAAVRGQLAVAYAAVTDPQRATRPGHHIH</sequence>
<dbReference type="EMBL" id="JBHSBL010000007">
    <property type="protein sequence ID" value="MFC4065150.1"/>
    <property type="molecule type" value="Genomic_DNA"/>
</dbReference>
<organism evidence="1 2">
    <name type="scientific">Actinoplanes subglobosus</name>
    <dbReference type="NCBI Taxonomy" id="1547892"/>
    <lineage>
        <taxon>Bacteria</taxon>
        <taxon>Bacillati</taxon>
        <taxon>Actinomycetota</taxon>
        <taxon>Actinomycetes</taxon>
        <taxon>Micromonosporales</taxon>
        <taxon>Micromonosporaceae</taxon>
        <taxon>Actinoplanes</taxon>
    </lineage>
</organism>